<dbReference type="SUPFAM" id="SSF51735">
    <property type="entry name" value="NAD(P)-binding Rossmann-fold domains"/>
    <property type="match status" value="1"/>
</dbReference>
<name>A0AAN9YJJ1_9PEZI</name>
<proteinExistence type="predicted"/>
<dbReference type="AlphaFoldDB" id="A0AAN9YJJ1"/>
<comment type="caution">
    <text evidence="2">The sequence shown here is derived from an EMBL/GenBank/DDBJ whole genome shotgun (WGS) entry which is preliminary data.</text>
</comment>
<organism evidence="2 3">
    <name type="scientific">Diatrype stigma</name>
    <dbReference type="NCBI Taxonomy" id="117547"/>
    <lineage>
        <taxon>Eukaryota</taxon>
        <taxon>Fungi</taxon>
        <taxon>Dikarya</taxon>
        <taxon>Ascomycota</taxon>
        <taxon>Pezizomycotina</taxon>
        <taxon>Sordariomycetes</taxon>
        <taxon>Xylariomycetidae</taxon>
        <taxon>Xylariales</taxon>
        <taxon>Diatrypaceae</taxon>
        <taxon>Diatrype</taxon>
    </lineage>
</organism>
<dbReference type="GO" id="GO:0016491">
    <property type="term" value="F:oxidoreductase activity"/>
    <property type="evidence" value="ECO:0007669"/>
    <property type="project" value="UniProtKB-KW"/>
</dbReference>
<dbReference type="PRINTS" id="PR00081">
    <property type="entry name" value="GDHRDH"/>
</dbReference>
<reference evidence="2 3" key="1">
    <citation type="submission" date="2024-02" db="EMBL/GenBank/DDBJ databases">
        <title>De novo assembly and annotation of 12 fungi associated with fruit tree decline syndrome in Ontario, Canada.</title>
        <authorList>
            <person name="Sulman M."/>
            <person name="Ellouze W."/>
            <person name="Ilyukhin E."/>
        </authorList>
    </citation>
    <scope>NUCLEOTIDE SEQUENCE [LARGE SCALE GENOMIC DNA]</scope>
    <source>
        <strain evidence="2 3">M11/M66-122</strain>
    </source>
</reference>
<protein>
    <submittedName>
        <fullName evidence="2">Uncharacterized protein</fullName>
    </submittedName>
</protein>
<dbReference type="Proteomes" id="UP001320420">
    <property type="component" value="Unassembled WGS sequence"/>
</dbReference>
<dbReference type="Gene3D" id="3.40.50.720">
    <property type="entry name" value="NAD(P)-binding Rossmann-like Domain"/>
    <property type="match status" value="1"/>
</dbReference>
<dbReference type="EMBL" id="JAKJXP020000118">
    <property type="protein sequence ID" value="KAK7744695.1"/>
    <property type="molecule type" value="Genomic_DNA"/>
</dbReference>
<sequence length="294" mass="32585">MASIAKTIVATGGSSGVGFEALKQLLAQAQTQPYKLILGVRDPQRTKAAYDELKYDTTKHDLTFLPLELSNLQNVKTFAQQTLQALGETKIDYLFLNAGMFKRAQGPGPHGSKWSETYVVNHLSQHYLIHLLREKLEASRSRIVVVSSGAVQAIKDPSILEGIIKADSTAGFELYQASKFIQLLGAQWWKRQLRGTCQVVAVSPGLIPQTGLGRYGDVKLDMSMTDAKTVPEGGASLLRAFTRDDFPEDPQRIFLTSWGEWWPTSVYAPALDEQLQDKWSPSKDEIEKEEGITA</sequence>
<gene>
    <name evidence="2" type="ORF">SLS62_010114</name>
</gene>
<dbReference type="Pfam" id="PF00106">
    <property type="entry name" value="adh_short"/>
    <property type="match status" value="1"/>
</dbReference>
<dbReference type="PANTHER" id="PTHR43157">
    <property type="entry name" value="PHOSPHATIDYLINOSITOL-GLYCAN BIOSYNTHESIS CLASS F PROTEIN-RELATED"/>
    <property type="match status" value="1"/>
</dbReference>
<keyword evidence="3" id="KW-1185">Reference proteome</keyword>
<evidence type="ECO:0000313" key="3">
    <source>
        <dbReference type="Proteomes" id="UP001320420"/>
    </source>
</evidence>
<dbReference type="PANTHER" id="PTHR43157:SF31">
    <property type="entry name" value="PHOSPHATIDYLINOSITOL-GLYCAN BIOSYNTHESIS CLASS F PROTEIN"/>
    <property type="match status" value="1"/>
</dbReference>
<accession>A0AAN9YJJ1</accession>
<dbReference type="InterPro" id="IPR002347">
    <property type="entry name" value="SDR_fam"/>
</dbReference>
<dbReference type="InterPro" id="IPR036291">
    <property type="entry name" value="NAD(P)-bd_dom_sf"/>
</dbReference>
<evidence type="ECO:0000313" key="2">
    <source>
        <dbReference type="EMBL" id="KAK7744695.1"/>
    </source>
</evidence>
<evidence type="ECO:0000256" key="1">
    <source>
        <dbReference type="ARBA" id="ARBA00023002"/>
    </source>
</evidence>
<keyword evidence="1" id="KW-0560">Oxidoreductase</keyword>